<dbReference type="Proteomes" id="UP001060085">
    <property type="component" value="Linkage Group LG08"/>
</dbReference>
<protein>
    <submittedName>
        <fullName evidence="1">Uncharacterized protein</fullName>
    </submittedName>
</protein>
<proteinExistence type="predicted"/>
<name>A0ACB9ZIC2_CATRO</name>
<organism evidence="1 2">
    <name type="scientific">Catharanthus roseus</name>
    <name type="common">Madagascar periwinkle</name>
    <name type="synonym">Vinca rosea</name>
    <dbReference type="NCBI Taxonomy" id="4058"/>
    <lineage>
        <taxon>Eukaryota</taxon>
        <taxon>Viridiplantae</taxon>
        <taxon>Streptophyta</taxon>
        <taxon>Embryophyta</taxon>
        <taxon>Tracheophyta</taxon>
        <taxon>Spermatophyta</taxon>
        <taxon>Magnoliopsida</taxon>
        <taxon>eudicotyledons</taxon>
        <taxon>Gunneridae</taxon>
        <taxon>Pentapetalae</taxon>
        <taxon>asterids</taxon>
        <taxon>lamiids</taxon>
        <taxon>Gentianales</taxon>
        <taxon>Apocynaceae</taxon>
        <taxon>Rauvolfioideae</taxon>
        <taxon>Vinceae</taxon>
        <taxon>Catharanthinae</taxon>
        <taxon>Catharanthus</taxon>
    </lineage>
</organism>
<sequence>MGKCDGREGDKAKEEIDCSEVVMLGKDGNGYWMEMVGWKNLERSDQGWDLKLVMFLGVCFESWSWCGGDFQANYEEFLNCILLDGDKSERFVGFGILNANDGC</sequence>
<gene>
    <name evidence="1" type="ORF">M9H77_33381</name>
</gene>
<keyword evidence="2" id="KW-1185">Reference proteome</keyword>
<evidence type="ECO:0000313" key="1">
    <source>
        <dbReference type="EMBL" id="KAI5647376.1"/>
    </source>
</evidence>
<dbReference type="EMBL" id="CM044708">
    <property type="protein sequence ID" value="KAI5647376.1"/>
    <property type="molecule type" value="Genomic_DNA"/>
</dbReference>
<evidence type="ECO:0000313" key="2">
    <source>
        <dbReference type="Proteomes" id="UP001060085"/>
    </source>
</evidence>
<accession>A0ACB9ZIC2</accession>
<comment type="caution">
    <text evidence="1">The sequence shown here is derived from an EMBL/GenBank/DDBJ whole genome shotgun (WGS) entry which is preliminary data.</text>
</comment>
<reference evidence="2" key="1">
    <citation type="journal article" date="2023" name="Nat. Plants">
        <title>Single-cell RNA sequencing provides a high-resolution roadmap for understanding the multicellular compartmentation of specialized metabolism.</title>
        <authorList>
            <person name="Sun S."/>
            <person name="Shen X."/>
            <person name="Li Y."/>
            <person name="Li Y."/>
            <person name="Wang S."/>
            <person name="Li R."/>
            <person name="Zhang H."/>
            <person name="Shen G."/>
            <person name="Guo B."/>
            <person name="Wei J."/>
            <person name="Xu J."/>
            <person name="St-Pierre B."/>
            <person name="Chen S."/>
            <person name="Sun C."/>
        </authorList>
    </citation>
    <scope>NUCLEOTIDE SEQUENCE [LARGE SCALE GENOMIC DNA]</scope>
</reference>